<keyword evidence="2" id="KW-0436">Ligase</keyword>
<evidence type="ECO:0000256" key="1">
    <source>
        <dbReference type="ARBA" id="ARBA00006432"/>
    </source>
</evidence>
<evidence type="ECO:0000256" key="2">
    <source>
        <dbReference type="ARBA" id="ARBA00022598"/>
    </source>
</evidence>
<evidence type="ECO:0000259" key="6">
    <source>
        <dbReference type="Pfam" id="PF00501"/>
    </source>
</evidence>
<dbReference type="FunFam" id="3.40.50.12780:FF:000063">
    <property type="entry name" value="Acetyl-coenzyme A synthetase"/>
    <property type="match status" value="1"/>
</dbReference>
<dbReference type="PROSITE" id="PS00455">
    <property type="entry name" value="AMP_BINDING"/>
    <property type="match status" value="1"/>
</dbReference>
<dbReference type="Pfam" id="PF13193">
    <property type="entry name" value="AMP-binding_C"/>
    <property type="match status" value="1"/>
</dbReference>
<dbReference type="PANTHER" id="PTHR43605:SF10">
    <property type="entry name" value="ACYL-COA SYNTHETASE MEDIUM CHAIN FAMILY MEMBER 3"/>
    <property type="match status" value="1"/>
</dbReference>
<dbReference type="FunFam" id="3.30.300.30:FF:000005">
    <property type="entry name" value="Acyl-coenzyme A synthetase ACSM5, mitochondrial"/>
    <property type="match status" value="1"/>
</dbReference>
<dbReference type="GO" id="GO:0005524">
    <property type="term" value="F:ATP binding"/>
    <property type="evidence" value="ECO:0007669"/>
    <property type="project" value="UniProtKB-KW"/>
</dbReference>
<protein>
    <submittedName>
        <fullName evidence="8">Acetyl-CoA synthetase</fullName>
    </submittedName>
</protein>
<feature type="domain" description="AMP-dependent synthetase/ligase" evidence="6">
    <location>
        <begin position="76"/>
        <end position="436"/>
    </location>
</feature>
<organism evidence="8 9">
    <name type="scientific">Bradyrhizobium yuanmingense</name>
    <dbReference type="NCBI Taxonomy" id="108015"/>
    <lineage>
        <taxon>Bacteria</taxon>
        <taxon>Pseudomonadati</taxon>
        <taxon>Pseudomonadota</taxon>
        <taxon>Alphaproteobacteria</taxon>
        <taxon>Hyphomicrobiales</taxon>
        <taxon>Nitrobacteraceae</taxon>
        <taxon>Bradyrhizobium</taxon>
    </lineage>
</organism>
<dbReference type="EMBL" id="FMAE01000006">
    <property type="protein sequence ID" value="SCB38849.1"/>
    <property type="molecule type" value="Genomic_DNA"/>
</dbReference>
<dbReference type="GO" id="GO:0016405">
    <property type="term" value="F:CoA-ligase activity"/>
    <property type="evidence" value="ECO:0007669"/>
    <property type="project" value="UniProtKB-ARBA"/>
</dbReference>
<evidence type="ECO:0000259" key="7">
    <source>
        <dbReference type="Pfam" id="PF13193"/>
    </source>
</evidence>
<dbReference type="GO" id="GO:0006633">
    <property type="term" value="P:fatty acid biosynthetic process"/>
    <property type="evidence" value="ECO:0007669"/>
    <property type="project" value="TreeGrafter"/>
</dbReference>
<evidence type="ECO:0000256" key="5">
    <source>
        <dbReference type="SAM" id="MobiDB-lite"/>
    </source>
</evidence>
<accession>A0A1C3WFR2</accession>
<dbReference type="InterPro" id="IPR051087">
    <property type="entry name" value="Mitochondrial_ACSM"/>
</dbReference>
<dbReference type="InterPro" id="IPR042099">
    <property type="entry name" value="ANL_N_sf"/>
</dbReference>
<dbReference type="InterPro" id="IPR045851">
    <property type="entry name" value="AMP-bd_C_sf"/>
</dbReference>
<sequence>MDSGLALRAPRNDGEGLVPCARGPRLNDNNKTPETTKPMLTEAASYDELVRNFRWDIPARFNIAEACCDRHADGTGRLALIYVDDTGATSRTTFDEIAEMSRRFANVLWADGLVRGDRVAVFLSQSLELPIVHMAAFRSALISIPLFALFGEDALEFRLSNSEAKAIVTDEAGWEKLSKIRDRLPELRSVYIVGARVPTGTTSFWDAVKAASPDFTRADTSADDPALIIYTSGTTGNPKGALHAHRVVLGHLPNVEMCHNFLPKPGDLMWTPADWAWIGGLINGLLAFWYHGIPLVGHRARKFEPQAAMQMMADLAVRNVFLPPTALKLMRQAGVKHSGVKLRSIFTGGESLGGELLGWVRETFGVDAHEVFGQTECNLVIGSNANLFPIRPGSMGKATPGFDVRIVNDKGEELPRGQRGIIGVRQPCPVTMLEYWRNPEATAKKYAGDFLLTGDLGVQDEDGYFWYVSREDDVITTAGYRVGPSEIEHTLMKHPSVAMAAVVGIPDPIRTESIKAWIVLRPGFAGSDALAREIQDFVKVQLAAHEYPRFVEFTETLPMTATGKVLRRELRARG</sequence>
<feature type="domain" description="AMP-binding enzyme C-terminal" evidence="7">
    <location>
        <begin position="486"/>
        <end position="564"/>
    </location>
</feature>
<proteinExistence type="inferred from homology"/>
<dbReference type="InterPro" id="IPR049515">
    <property type="entry name" value="MACS_put"/>
</dbReference>
<dbReference type="PANTHER" id="PTHR43605">
    <property type="entry name" value="ACYL-COENZYME A SYNTHETASE"/>
    <property type="match status" value="1"/>
</dbReference>
<evidence type="ECO:0000313" key="8">
    <source>
        <dbReference type="EMBL" id="SCB38849.1"/>
    </source>
</evidence>
<gene>
    <name evidence="8" type="ORF">GA0061099_100634</name>
</gene>
<dbReference type="GO" id="GO:0006637">
    <property type="term" value="P:acyl-CoA metabolic process"/>
    <property type="evidence" value="ECO:0007669"/>
    <property type="project" value="TreeGrafter"/>
</dbReference>
<evidence type="ECO:0000256" key="3">
    <source>
        <dbReference type="ARBA" id="ARBA00022741"/>
    </source>
</evidence>
<dbReference type="InterPro" id="IPR020845">
    <property type="entry name" value="AMP-binding_CS"/>
</dbReference>
<evidence type="ECO:0000256" key="4">
    <source>
        <dbReference type="ARBA" id="ARBA00022840"/>
    </source>
</evidence>
<keyword evidence="3" id="KW-0547">Nucleotide-binding</keyword>
<dbReference type="InterPro" id="IPR025110">
    <property type="entry name" value="AMP-bd_C"/>
</dbReference>
<evidence type="ECO:0000313" key="9">
    <source>
        <dbReference type="Proteomes" id="UP000183174"/>
    </source>
</evidence>
<dbReference type="Gene3D" id="3.30.300.30">
    <property type="match status" value="1"/>
</dbReference>
<comment type="similarity">
    <text evidence="1">Belongs to the ATP-dependent AMP-binding enzyme family.</text>
</comment>
<feature type="region of interest" description="Disordered" evidence="5">
    <location>
        <begin position="1"/>
        <end position="36"/>
    </location>
</feature>
<reference evidence="8 9" key="1">
    <citation type="submission" date="2016-08" db="EMBL/GenBank/DDBJ databases">
        <authorList>
            <person name="Seilhamer J.J."/>
        </authorList>
    </citation>
    <scope>NUCLEOTIDE SEQUENCE [LARGE SCALE GENOMIC DNA]</scope>
    <source>
        <strain evidence="8 9">CCBAU 10071</strain>
    </source>
</reference>
<dbReference type="AlphaFoldDB" id="A0A1C3WFR2"/>
<dbReference type="Gene3D" id="3.40.50.12780">
    <property type="entry name" value="N-terminal domain of ligase-like"/>
    <property type="match status" value="1"/>
</dbReference>
<dbReference type="CDD" id="cd05971">
    <property type="entry name" value="MACS_like_3"/>
    <property type="match status" value="1"/>
</dbReference>
<dbReference type="GO" id="GO:0004321">
    <property type="term" value="F:fatty-acyl-CoA synthase activity"/>
    <property type="evidence" value="ECO:0007669"/>
    <property type="project" value="TreeGrafter"/>
</dbReference>
<dbReference type="Proteomes" id="UP000183174">
    <property type="component" value="Unassembled WGS sequence"/>
</dbReference>
<dbReference type="SUPFAM" id="SSF56801">
    <property type="entry name" value="Acetyl-CoA synthetase-like"/>
    <property type="match status" value="1"/>
</dbReference>
<dbReference type="GO" id="GO:0015645">
    <property type="term" value="F:fatty acid ligase activity"/>
    <property type="evidence" value="ECO:0007669"/>
    <property type="project" value="TreeGrafter"/>
</dbReference>
<keyword evidence="4" id="KW-0067">ATP-binding</keyword>
<dbReference type="Pfam" id="PF00501">
    <property type="entry name" value="AMP-binding"/>
    <property type="match status" value="1"/>
</dbReference>
<dbReference type="InterPro" id="IPR000873">
    <property type="entry name" value="AMP-dep_synth/lig_dom"/>
</dbReference>
<name>A0A1C3WFR2_9BRAD</name>